<dbReference type="Proteomes" id="UP001141552">
    <property type="component" value="Unassembled WGS sequence"/>
</dbReference>
<dbReference type="AlphaFoldDB" id="A0A9Q0F456"/>
<protein>
    <recommendedName>
        <fullName evidence="4">Phorbol-ester/DAG-type domain-containing protein</fullName>
    </recommendedName>
</protein>
<dbReference type="PANTHER" id="PTHR46288">
    <property type="entry name" value="PHORBOL-ESTER/DAG-TYPE DOMAIN-CONTAINING PROTEIN"/>
    <property type="match status" value="1"/>
</dbReference>
<reference evidence="5" key="2">
    <citation type="journal article" date="2023" name="Plants (Basel)">
        <title>Annotation of the Turnera subulata (Passifloraceae) Draft Genome Reveals the S-Locus Evolved after the Divergence of Turneroideae from Passifloroideae in a Stepwise Manner.</title>
        <authorList>
            <person name="Henning P.M."/>
            <person name="Roalson E.H."/>
            <person name="Mir W."/>
            <person name="McCubbin A.G."/>
            <person name="Shore J.S."/>
        </authorList>
    </citation>
    <scope>NUCLEOTIDE SEQUENCE</scope>
    <source>
        <strain evidence="5">F60SS</strain>
    </source>
</reference>
<dbReference type="InterPro" id="IPR002219">
    <property type="entry name" value="PKC_DAG/PE"/>
</dbReference>
<keyword evidence="2" id="KW-0677">Repeat</keyword>
<dbReference type="SUPFAM" id="SSF57889">
    <property type="entry name" value="Cysteine-rich domain"/>
    <property type="match status" value="2"/>
</dbReference>
<gene>
    <name evidence="5" type="ORF">Tsubulata_009404</name>
</gene>
<reference evidence="5" key="1">
    <citation type="submission" date="2022-02" db="EMBL/GenBank/DDBJ databases">
        <authorList>
            <person name="Henning P.M."/>
            <person name="McCubbin A.G."/>
            <person name="Shore J.S."/>
        </authorList>
    </citation>
    <scope>NUCLEOTIDE SEQUENCE</scope>
    <source>
        <strain evidence="5">F60SS</strain>
        <tissue evidence="5">Leaves</tissue>
    </source>
</reference>
<dbReference type="PROSITE" id="PS50081">
    <property type="entry name" value="ZF_DAG_PE_2"/>
    <property type="match status" value="1"/>
</dbReference>
<keyword evidence="1" id="KW-0479">Metal-binding</keyword>
<organism evidence="5 6">
    <name type="scientific">Turnera subulata</name>
    <dbReference type="NCBI Taxonomy" id="218843"/>
    <lineage>
        <taxon>Eukaryota</taxon>
        <taxon>Viridiplantae</taxon>
        <taxon>Streptophyta</taxon>
        <taxon>Embryophyta</taxon>
        <taxon>Tracheophyta</taxon>
        <taxon>Spermatophyta</taxon>
        <taxon>Magnoliopsida</taxon>
        <taxon>eudicotyledons</taxon>
        <taxon>Gunneridae</taxon>
        <taxon>Pentapetalae</taxon>
        <taxon>rosids</taxon>
        <taxon>fabids</taxon>
        <taxon>Malpighiales</taxon>
        <taxon>Passifloraceae</taxon>
        <taxon>Turnera</taxon>
    </lineage>
</organism>
<keyword evidence="3" id="KW-0862">Zinc</keyword>
<dbReference type="InterPro" id="IPR046349">
    <property type="entry name" value="C1-like_sf"/>
</dbReference>
<sequence length="304" mass="34822">KKRKKMGIKHWSHEHDELQMRNYDDFPCDDDQLLLCDACGKDVEGPTYVCSEDAYAFALHESCFESSASYPPQVLHPNLHPHPLLLMSAYPDRPFLHGYVCAVCHYLSCGFLFRCGECDFNVDVHCASMREIDCVNLWSERKIGITHFIHPNHYLESFHSTLPHVYCQFCSGEIRGAAFGCCDCGVSLHDSCAQLGGAIEHPYHPDHSLYVHRLMEHDLQCSACRSPLVPQSSYTAYYCCSKCKFHLHLSCAKRYLYSSPLKHKCHPHNLYYMEKRARKGLSCIASAVGKPLHIDQDYFKTFEV</sequence>
<feature type="non-terminal residue" evidence="5">
    <location>
        <position position="1"/>
    </location>
</feature>
<evidence type="ECO:0000256" key="2">
    <source>
        <dbReference type="ARBA" id="ARBA00022737"/>
    </source>
</evidence>
<dbReference type="Pfam" id="PF03107">
    <property type="entry name" value="C1_2"/>
    <property type="match status" value="2"/>
</dbReference>
<dbReference type="InterPro" id="IPR004146">
    <property type="entry name" value="DC1"/>
</dbReference>
<dbReference type="PANTHER" id="PTHR46288:SF27">
    <property type="entry name" value="CYSTEINE_HISTIDINE-RICH C1 DOMAIN FAMILY PROTEIN"/>
    <property type="match status" value="1"/>
</dbReference>
<comment type="caution">
    <text evidence="5">The sequence shown here is derived from an EMBL/GenBank/DDBJ whole genome shotgun (WGS) entry which is preliminary data.</text>
</comment>
<dbReference type="OrthoDB" id="1884766at2759"/>
<dbReference type="GO" id="GO:0046872">
    <property type="term" value="F:metal ion binding"/>
    <property type="evidence" value="ECO:0007669"/>
    <property type="project" value="UniProtKB-KW"/>
</dbReference>
<evidence type="ECO:0000256" key="1">
    <source>
        <dbReference type="ARBA" id="ARBA00022723"/>
    </source>
</evidence>
<evidence type="ECO:0000313" key="6">
    <source>
        <dbReference type="Proteomes" id="UP001141552"/>
    </source>
</evidence>
<name>A0A9Q0F456_9ROSI</name>
<dbReference type="EMBL" id="JAKUCV010007203">
    <property type="protein sequence ID" value="KAJ4824352.1"/>
    <property type="molecule type" value="Genomic_DNA"/>
</dbReference>
<feature type="domain" description="Phorbol-ester/DAG-type" evidence="4">
    <location>
        <begin position="206"/>
        <end position="265"/>
    </location>
</feature>
<evidence type="ECO:0000313" key="5">
    <source>
        <dbReference type="EMBL" id="KAJ4824352.1"/>
    </source>
</evidence>
<evidence type="ECO:0000256" key="3">
    <source>
        <dbReference type="ARBA" id="ARBA00022833"/>
    </source>
</evidence>
<proteinExistence type="predicted"/>
<accession>A0A9Q0F456</accession>
<keyword evidence="6" id="KW-1185">Reference proteome</keyword>
<evidence type="ECO:0000259" key="4">
    <source>
        <dbReference type="PROSITE" id="PS50081"/>
    </source>
</evidence>